<feature type="region of interest" description="Disordered" evidence="1">
    <location>
        <begin position="428"/>
        <end position="499"/>
    </location>
</feature>
<evidence type="ECO:0000313" key="3">
    <source>
        <dbReference type="Proteomes" id="UP000800093"/>
    </source>
</evidence>
<feature type="compositionally biased region" description="Basic and acidic residues" evidence="1">
    <location>
        <begin position="428"/>
        <end position="440"/>
    </location>
</feature>
<feature type="region of interest" description="Disordered" evidence="1">
    <location>
        <begin position="1"/>
        <end position="54"/>
    </location>
</feature>
<feature type="compositionally biased region" description="Low complexity" evidence="1">
    <location>
        <begin position="267"/>
        <end position="278"/>
    </location>
</feature>
<dbReference type="OrthoDB" id="5407653at2759"/>
<proteinExistence type="predicted"/>
<comment type="caution">
    <text evidence="2">The sequence shown here is derived from an EMBL/GenBank/DDBJ whole genome shotgun (WGS) entry which is preliminary data.</text>
</comment>
<accession>A0A9P4KJI4</accession>
<reference evidence="3" key="1">
    <citation type="journal article" date="2020" name="Stud. Mycol.">
        <title>101 Dothideomycetes genomes: A test case for predicting lifestyles and emergence of pathogens.</title>
        <authorList>
            <person name="Haridas S."/>
            <person name="Albert R."/>
            <person name="Binder M."/>
            <person name="Bloem J."/>
            <person name="LaButti K."/>
            <person name="Salamov A."/>
            <person name="Andreopoulos B."/>
            <person name="Baker S."/>
            <person name="Barry K."/>
            <person name="Bills G."/>
            <person name="Bluhm B."/>
            <person name="Cannon C."/>
            <person name="Castanera R."/>
            <person name="Culley D."/>
            <person name="Daum C."/>
            <person name="Ezra D."/>
            <person name="Gonzalez J."/>
            <person name="Henrissat B."/>
            <person name="Kuo A."/>
            <person name="Liang C."/>
            <person name="Lipzen A."/>
            <person name="Lutzoni F."/>
            <person name="Magnuson J."/>
            <person name="Mondo S."/>
            <person name="Nolan M."/>
            <person name="Ohm R."/>
            <person name="Pangilinan J."/>
            <person name="Park H.-J."/>
            <person name="Ramirez L."/>
            <person name="Alfaro M."/>
            <person name="Sun H."/>
            <person name="Tritt A."/>
            <person name="Yoshinaga Y."/>
            <person name="Zwiers L.-H."/>
            <person name="Turgeon B."/>
            <person name="Goodwin S."/>
            <person name="Spatafora J."/>
            <person name="Crous P."/>
            <person name="Grigoriev I."/>
        </authorList>
    </citation>
    <scope>NUCLEOTIDE SEQUENCE [LARGE SCALE GENOMIC DNA]</scope>
    <source>
        <strain evidence="3">CBS 304.66</strain>
    </source>
</reference>
<feature type="region of interest" description="Disordered" evidence="1">
    <location>
        <begin position="223"/>
        <end position="287"/>
    </location>
</feature>
<evidence type="ECO:0000313" key="2">
    <source>
        <dbReference type="EMBL" id="KAF2268615.1"/>
    </source>
</evidence>
<feature type="compositionally biased region" description="Pro residues" evidence="1">
    <location>
        <begin position="33"/>
        <end position="46"/>
    </location>
</feature>
<dbReference type="AlphaFoldDB" id="A0A9P4KJI4"/>
<protein>
    <submittedName>
        <fullName evidence="2">Uncharacterized protein</fullName>
    </submittedName>
</protein>
<organism evidence="2 3">
    <name type="scientific">Lojkania enalia</name>
    <dbReference type="NCBI Taxonomy" id="147567"/>
    <lineage>
        <taxon>Eukaryota</taxon>
        <taxon>Fungi</taxon>
        <taxon>Dikarya</taxon>
        <taxon>Ascomycota</taxon>
        <taxon>Pezizomycotina</taxon>
        <taxon>Dothideomycetes</taxon>
        <taxon>Pleosporomycetidae</taxon>
        <taxon>Pleosporales</taxon>
        <taxon>Pleosporales incertae sedis</taxon>
        <taxon>Lojkania</taxon>
    </lineage>
</organism>
<feature type="compositionally biased region" description="Polar residues" evidence="1">
    <location>
        <begin position="247"/>
        <end position="266"/>
    </location>
</feature>
<keyword evidence="3" id="KW-1185">Reference proteome</keyword>
<gene>
    <name evidence="2" type="ORF">CC78DRAFT_530048</name>
</gene>
<evidence type="ECO:0000256" key="1">
    <source>
        <dbReference type="SAM" id="MobiDB-lite"/>
    </source>
</evidence>
<name>A0A9P4KJI4_9PLEO</name>
<sequence length="619" mass="69272">MFNFSGGLLAGQHDSQKERPPPSRPIPVTFPFLTPPQPSLEKPPPSWSEGSSSGIPAHFLGLKKPSDVSLDTLGLLNISFGPQCDSETLVPSAPNYTRPYLPPKSWLEKPDASTVEPSPTPDPPQLLCNGRKVPDHNEFYVRAKELFFKNEDAFSNLTRKAAVEKVPLRLAHFRRFWEGLDNLAYYWDNSLDEYLPPKPRLAASSAQPPRDSSLGRIEEGITNDVEQQSEMGSADVEEPRKKAKTAPESNKTMTLPINSVGTSSNVAAPARPASISSSKVLPARTSPPKVPWAVNMHTTVEKPVDLSKGSYRGYRIGNGAEMPDQYRLDCVRSFLEPITWAFGVTLVPHRRPPVLTLQNVRFPIRMNSVAWRGPTDRLRARQGFMEGPVLGVQCRPDTNFGSSGDLEAESVLDIVREIGGMLLLAQERDREGKTEIRPGEGKWWTSNPRWGGGPGGEVGEAVGVSDATNLSSTPEPEEKHSRQRSGQSSRRPKPTPAEIWKALRPGNPMWDPKIVYEAIGKDKDSEWDEVFMVSSLNHHISILKLRIHRFYIRYLTDGILPDDTHLDPQWKSPILHRTRWFDLFLVEDRTEAMRGLWGIMAYLMRAQPMEKVDVTMKNS</sequence>
<feature type="region of interest" description="Disordered" evidence="1">
    <location>
        <begin position="101"/>
        <end position="125"/>
    </location>
</feature>
<dbReference type="Proteomes" id="UP000800093">
    <property type="component" value="Unassembled WGS sequence"/>
</dbReference>
<dbReference type="EMBL" id="ML986586">
    <property type="protein sequence ID" value="KAF2268615.1"/>
    <property type="molecule type" value="Genomic_DNA"/>
</dbReference>